<keyword evidence="2" id="KW-1185">Reference proteome</keyword>
<organism evidence="1 2">
    <name type="scientific">Aureimonas endophytica</name>
    <dbReference type="NCBI Taxonomy" id="2027858"/>
    <lineage>
        <taxon>Bacteria</taxon>
        <taxon>Pseudomonadati</taxon>
        <taxon>Pseudomonadota</taxon>
        <taxon>Alphaproteobacteria</taxon>
        <taxon>Hyphomicrobiales</taxon>
        <taxon>Aurantimonadaceae</taxon>
        <taxon>Aureimonas</taxon>
    </lineage>
</organism>
<proteinExistence type="predicted"/>
<dbReference type="AlphaFoldDB" id="A0A916ZBP2"/>
<sequence>MSADTNGIGGEVSFDFQAARLPQDGLPLSFTASEAQRAAVARRFDLVSVESLGAELVATRWQRDGVTVEGRLTADVVQTDVVTLEPLPEHVEEEVRLFYVPEHSRLARPAAEEGEEVEVDLADEVPESFKGDRVDLGEALVQILGLALDPYPRAPDATFEERREGEAEPSPFAVLARLRDEGA</sequence>
<accession>A0A916ZBP2</accession>
<name>A0A916ZBP2_9HYPH</name>
<dbReference type="RefSeq" id="WP_188906264.1">
    <property type="nucleotide sequence ID" value="NZ_BMIQ01000001.1"/>
</dbReference>
<evidence type="ECO:0000313" key="2">
    <source>
        <dbReference type="Proteomes" id="UP000644699"/>
    </source>
</evidence>
<dbReference type="InterPro" id="IPR003772">
    <property type="entry name" value="YceD"/>
</dbReference>
<comment type="caution">
    <text evidence="1">The sequence shown here is derived from an EMBL/GenBank/DDBJ whole genome shotgun (WGS) entry which is preliminary data.</text>
</comment>
<reference evidence="1" key="1">
    <citation type="journal article" date="2014" name="Int. J. Syst. Evol. Microbiol.">
        <title>Complete genome sequence of Corynebacterium casei LMG S-19264T (=DSM 44701T), isolated from a smear-ripened cheese.</title>
        <authorList>
            <consortium name="US DOE Joint Genome Institute (JGI-PGF)"/>
            <person name="Walter F."/>
            <person name="Albersmeier A."/>
            <person name="Kalinowski J."/>
            <person name="Ruckert C."/>
        </authorList>
    </citation>
    <scope>NUCLEOTIDE SEQUENCE</scope>
    <source>
        <strain evidence="1">CGMCC 1.15367</strain>
    </source>
</reference>
<dbReference type="Pfam" id="PF02620">
    <property type="entry name" value="YceD"/>
    <property type="match status" value="1"/>
</dbReference>
<protein>
    <submittedName>
        <fullName evidence="1">Metal-binding protein</fullName>
    </submittedName>
</protein>
<dbReference type="EMBL" id="BMIQ01000001">
    <property type="protein sequence ID" value="GGD86051.1"/>
    <property type="molecule type" value="Genomic_DNA"/>
</dbReference>
<evidence type="ECO:0000313" key="1">
    <source>
        <dbReference type="EMBL" id="GGD86051.1"/>
    </source>
</evidence>
<gene>
    <name evidence="1" type="ORF">GCM10011390_00800</name>
</gene>
<reference evidence="1" key="2">
    <citation type="submission" date="2020-09" db="EMBL/GenBank/DDBJ databases">
        <authorList>
            <person name="Sun Q."/>
            <person name="Zhou Y."/>
        </authorList>
    </citation>
    <scope>NUCLEOTIDE SEQUENCE</scope>
    <source>
        <strain evidence="1">CGMCC 1.15367</strain>
    </source>
</reference>
<dbReference type="Proteomes" id="UP000644699">
    <property type="component" value="Unassembled WGS sequence"/>
</dbReference>